<sequence length="361" mass="41095">MTEEGSAHAVQADKDGLRLQHALPRILLEWYDQNARLLPWRKDCIPYHIWLSEIMLQQTRVEVVKTYYTRFLEEIPTVEELAQTDEQKLLKLWEGLGYYSRARNLQKTARRIVDEYVGHFPETYEQLLKLPGVGPYTAGAIASICFGQPVPAVDGNVLRVISRIMGLDDRVKASEGKKLITASLVEIYPKDRSGDFTQSLMELGATVCLPKGTPKCRICPVSTFCKAFQNNTGLHWSGKQNKKIKKIEDITVFLFSCQGNIAIHRRKKDGLLAGLWEFPNVQGKLDEQQAIELAAQWKTQPVSMIKSLQRVHIFTHIKWHMTCYYIACTAQPACFTWMNQAVVAGTYALPTAFKVFLDDQN</sequence>
<evidence type="ECO:0000256" key="5">
    <source>
        <dbReference type="ARBA" id="ARBA00022023"/>
    </source>
</evidence>
<keyword evidence="9" id="KW-0378">Hydrolase</keyword>
<dbReference type="InterPro" id="IPR000445">
    <property type="entry name" value="HhH_motif"/>
</dbReference>
<dbReference type="InterPro" id="IPR029119">
    <property type="entry name" value="MutY_C"/>
</dbReference>
<dbReference type="OrthoDB" id="9802365at2"/>
<dbReference type="GO" id="GO:0006298">
    <property type="term" value="P:mismatch repair"/>
    <property type="evidence" value="ECO:0007669"/>
    <property type="project" value="TreeGrafter"/>
</dbReference>
<keyword evidence="13 14" id="KW-0326">Glycosidase</keyword>
<dbReference type="GO" id="GO:0046872">
    <property type="term" value="F:metal ion binding"/>
    <property type="evidence" value="ECO:0007669"/>
    <property type="project" value="UniProtKB-UniRule"/>
</dbReference>
<evidence type="ECO:0000259" key="15">
    <source>
        <dbReference type="SMART" id="SM00478"/>
    </source>
</evidence>
<dbReference type="GO" id="GO:0034039">
    <property type="term" value="F:8-oxo-7,8-dihydroguanine DNA N-glycosylase activity"/>
    <property type="evidence" value="ECO:0007669"/>
    <property type="project" value="TreeGrafter"/>
</dbReference>
<dbReference type="NCBIfam" id="TIGR01084">
    <property type="entry name" value="mutY"/>
    <property type="match status" value="1"/>
</dbReference>
<keyword evidence="7" id="KW-0479">Metal-binding</keyword>
<keyword evidence="17" id="KW-1185">Reference proteome</keyword>
<organism evidence="16 17">
    <name type="scientific">Syntrophobotulus glycolicus (strain DSM 8271 / FlGlyR)</name>
    <dbReference type="NCBI Taxonomy" id="645991"/>
    <lineage>
        <taxon>Bacteria</taxon>
        <taxon>Bacillati</taxon>
        <taxon>Bacillota</taxon>
        <taxon>Clostridia</taxon>
        <taxon>Eubacteriales</taxon>
        <taxon>Desulfitobacteriaceae</taxon>
        <taxon>Syntrophobotulus</taxon>
    </lineage>
</organism>
<dbReference type="GO" id="GO:0051539">
    <property type="term" value="F:4 iron, 4 sulfur cluster binding"/>
    <property type="evidence" value="ECO:0007669"/>
    <property type="project" value="UniProtKB-UniRule"/>
</dbReference>
<evidence type="ECO:0000256" key="1">
    <source>
        <dbReference type="ARBA" id="ARBA00000843"/>
    </source>
</evidence>
<dbReference type="PANTHER" id="PTHR42944">
    <property type="entry name" value="ADENINE DNA GLYCOSYLASE"/>
    <property type="match status" value="1"/>
</dbReference>
<dbReference type="SMART" id="SM00478">
    <property type="entry name" value="ENDO3c"/>
    <property type="match status" value="1"/>
</dbReference>
<dbReference type="Proteomes" id="UP000007488">
    <property type="component" value="Chromosome"/>
</dbReference>
<dbReference type="AlphaFoldDB" id="F0T1M7"/>
<proteinExistence type="inferred from homology"/>
<evidence type="ECO:0000313" key="16">
    <source>
        <dbReference type="EMBL" id="ADY57451.1"/>
    </source>
</evidence>
<dbReference type="GO" id="GO:0035485">
    <property type="term" value="F:adenine/guanine mispair binding"/>
    <property type="evidence" value="ECO:0007669"/>
    <property type="project" value="TreeGrafter"/>
</dbReference>
<dbReference type="Pfam" id="PF00633">
    <property type="entry name" value="HHH"/>
    <property type="match status" value="1"/>
</dbReference>
<dbReference type="Pfam" id="PF14815">
    <property type="entry name" value="NUDIX_4"/>
    <property type="match status" value="1"/>
</dbReference>
<protein>
    <recommendedName>
        <fullName evidence="5 14">Adenine DNA glycosylase</fullName>
        <ecNumber evidence="4 14">3.2.2.31</ecNumber>
    </recommendedName>
</protein>
<feature type="domain" description="HhH-GPD" evidence="15">
    <location>
        <begin position="55"/>
        <end position="206"/>
    </location>
</feature>
<keyword evidence="6" id="KW-0004">4Fe-4S</keyword>
<keyword evidence="10 14" id="KW-0408">Iron</keyword>
<evidence type="ECO:0000313" key="17">
    <source>
        <dbReference type="Proteomes" id="UP000007488"/>
    </source>
</evidence>
<dbReference type="CDD" id="cd03431">
    <property type="entry name" value="NUDIX_DNA_Glycosylase_C-MutY"/>
    <property type="match status" value="1"/>
</dbReference>
<dbReference type="SUPFAM" id="SSF48150">
    <property type="entry name" value="DNA-glycosylase"/>
    <property type="match status" value="1"/>
</dbReference>
<evidence type="ECO:0000256" key="9">
    <source>
        <dbReference type="ARBA" id="ARBA00022801"/>
    </source>
</evidence>
<evidence type="ECO:0000256" key="10">
    <source>
        <dbReference type="ARBA" id="ARBA00023004"/>
    </source>
</evidence>
<dbReference type="Gene3D" id="1.10.340.30">
    <property type="entry name" value="Hypothetical protein, domain 2"/>
    <property type="match status" value="1"/>
</dbReference>
<dbReference type="InterPro" id="IPR044298">
    <property type="entry name" value="MIG/MutY"/>
</dbReference>
<dbReference type="GO" id="GO:0006284">
    <property type="term" value="P:base-excision repair"/>
    <property type="evidence" value="ECO:0007669"/>
    <property type="project" value="UniProtKB-UniRule"/>
</dbReference>
<dbReference type="InterPro" id="IPR023170">
    <property type="entry name" value="HhH_base_excis_C"/>
</dbReference>
<dbReference type="STRING" id="645991.Sgly_3185"/>
<evidence type="ECO:0000256" key="2">
    <source>
        <dbReference type="ARBA" id="ARBA00002933"/>
    </source>
</evidence>
<evidence type="ECO:0000256" key="12">
    <source>
        <dbReference type="ARBA" id="ARBA00023204"/>
    </source>
</evidence>
<comment type="function">
    <text evidence="2">Adenine glycosylase active on G-A mispairs. MutY also corrects error-prone DNA synthesis past GO lesions which are due to the oxidatively damaged form of guanine: 7,8-dihydro-8-oxoguanine (8-oxo-dGTP).</text>
</comment>
<dbReference type="GO" id="GO:0000701">
    <property type="term" value="F:purine-specific mismatch base pair DNA N-glycosylase activity"/>
    <property type="evidence" value="ECO:0007669"/>
    <property type="project" value="UniProtKB-EC"/>
</dbReference>
<evidence type="ECO:0000256" key="11">
    <source>
        <dbReference type="ARBA" id="ARBA00023014"/>
    </source>
</evidence>
<gene>
    <name evidence="16" type="ordered locus">Sgly_3185</name>
</gene>
<evidence type="ECO:0000256" key="6">
    <source>
        <dbReference type="ARBA" id="ARBA00022485"/>
    </source>
</evidence>
<evidence type="ECO:0000256" key="13">
    <source>
        <dbReference type="ARBA" id="ARBA00023295"/>
    </source>
</evidence>
<dbReference type="eggNOG" id="COG1194">
    <property type="taxonomic scope" value="Bacteria"/>
</dbReference>
<dbReference type="InterPro" id="IPR003265">
    <property type="entry name" value="HhH-GPD_domain"/>
</dbReference>
<dbReference type="FunFam" id="1.10.340.30:FF:000002">
    <property type="entry name" value="Adenine DNA glycosylase"/>
    <property type="match status" value="1"/>
</dbReference>
<dbReference type="HOGENOM" id="CLU_012862_0_0_9"/>
<dbReference type="CDD" id="cd00056">
    <property type="entry name" value="ENDO3c"/>
    <property type="match status" value="1"/>
</dbReference>
<dbReference type="InterPro" id="IPR011257">
    <property type="entry name" value="DNA_glycosylase"/>
</dbReference>
<evidence type="ECO:0000256" key="14">
    <source>
        <dbReference type="RuleBase" id="RU365096"/>
    </source>
</evidence>
<evidence type="ECO:0000256" key="3">
    <source>
        <dbReference type="ARBA" id="ARBA00008343"/>
    </source>
</evidence>
<comment type="cofactor">
    <cofactor evidence="14">
        <name>[4Fe-4S] cluster</name>
        <dbReference type="ChEBI" id="CHEBI:49883"/>
    </cofactor>
    <text evidence="14">Binds 1 [4Fe-4S] cluster.</text>
</comment>
<reference evidence="17" key="2">
    <citation type="submission" date="2011-02" db="EMBL/GenBank/DDBJ databases">
        <title>The complete genome of Syntrophobotulus glycolicus DSM 8271.</title>
        <authorList>
            <person name="Lucas S."/>
            <person name="Copeland A."/>
            <person name="Lapidus A."/>
            <person name="Bruce D."/>
            <person name="Goodwin L."/>
            <person name="Pitluck S."/>
            <person name="Kyrpides N."/>
            <person name="Mavromatis K."/>
            <person name="Pagani I."/>
            <person name="Ivanova N."/>
            <person name="Mikhailova N."/>
            <person name="Chertkov O."/>
            <person name="Held B."/>
            <person name="Detter J.C."/>
            <person name="Tapia R."/>
            <person name="Han C."/>
            <person name="Land M."/>
            <person name="Hauser L."/>
            <person name="Markowitz V."/>
            <person name="Cheng J.-F."/>
            <person name="Hugenholtz P."/>
            <person name="Woyke T."/>
            <person name="Wu D."/>
            <person name="Spring S."/>
            <person name="Schroeder M."/>
            <person name="Brambilla E."/>
            <person name="Klenk H.-P."/>
            <person name="Eisen J.A."/>
        </authorList>
    </citation>
    <scope>NUCLEOTIDE SEQUENCE [LARGE SCALE GENOMIC DNA]</scope>
    <source>
        <strain evidence="17">DSM 8271 / FlGlyR</strain>
    </source>
</reference>
<dbReference type="RefSeq" id="WP_013626176.1">
    <property type="nucleotide sequence ID" value="NC_015172.1"/>
</dbReference>
<dbReference type="EMBL" id="CP002547">
    <property type="protein sequence ID" value="ADY57451.1"/>
    <property type="molecule type" value="Genomic_DNA"/>
</dbReference>
<evidence type="ECO:0000256" key="8">
    <source>
        <dbReference type="ARBA" id="ARBA00022763"/>
    </source>
</evidence>
<dbReference type="EC" id="3.2.2.31" evidence="4 14"/>
<evidence type="ECO:0000256" key="4">
    <source>
        <dbReference type="ARBA" id="ARBA00012045"/>
    </source>
</evidence>
<dbReference type="SUPFAM" id="SSF55811">
    <property type="entry name" value="Nudix"/>
    <property type="match status" value="1"/>
</dbReference>
<dbReference type="PANTHER" id="PTHR42944:SF1">
    <property type="entry name" value="ADENINE DNA GLYCOSYLASE"/>
    <property type="match status" value="1"/>
</dbReference>
<dbReference type="InterPro" id="IPR015797">
    <property type="entry name" value="NUDIX_hydrolase-like_dom_sf"/>
</dbReference>
<name>F0T1M7_SYNGF</name>
<keyword evidence="12" id="KW-0234">DNA repair</keyword>
<dbReference type="KEGG" id="sgy:Sgly_3185"/>
<reference evidence="16 17" key="1">
    <citation type="journal article" date="2011" name="Stand. Genomic Sci.">
        <title>Complete genome sequence of Syntrophobotulus glycolicus type strain (FlGlyR).</title>
        <authorList>
            <person name="Han C."/>
            <person name="Mwirichia R."/>
            <person name="Chertkov O."/>
            <person name="Held B."/>
            <person name="Lapidus A."/>
            <person name="Nolan M."/>
            <person name="Lucas S."/>
            <person name="Hammon N."/>
            <person name="Deshpande S."/>
            <person name="Cheng J.F."/>
            <person name="Tapia R."/>
            <person name="Goodwin L."/>
            <person name="Pitluck S."/>
            <person name="Huntemann M."/>
            <person name="Liolios K."/>
            <person name="Ivanova N."/>
            <person name="Pagani I."/>
            <person name="Mavromatis K."/>
            <person name="Ovchinikova G."/>
            <person name="Pati A."/>
            <person name="Chen A."/>
            <person name="Palaniappan K."/>
            <person name="Land M."/>
            <person name="Hauser L."/>
            <person name="Brambilla E.M."/>
            <person name="Rohde M."/>
            <person name="Spring S."/>
            <person name="Sikorski J."/>
            <person name="Goker M."/>
            <person name="Woyke T."/>
            <person name="Bristow J."/>
            <person name="Eisen J.A."/>
            <person name="Markowitz V."/>
            <person name="Hugenholtz P."/>
            <person name="Kyrpides N.C."/>
            <person name="Klenk H.P."/>
            <person name="Detter J.C."/>
        </authorList>
    </citation>
    <scope>NUCLEOTIDE SEQUENCE [LARGE SCALE GENOMIC DNA]</scope>
    <source>
        <strain evidence="17">DSM 8271 / FlGlyR</strain>
    </source>
</reference>
<keyword evidence="8 14" id="KW-0227">DNA damage</keyword>
<comment type="catalytic activity">
    <reaction evidence="1 14">
        <text>Hydrolyzes free adenine bases from 7,8-dihydro-8-oxoguanine:adenine mismatched double-stranded DNA, leaving an apurinic site.</text>
        <dbReference type="EC" id="3.2.2.31"/>
    </reaction>
</comment>
<dbReference type="GO" id="GO:0032357">
    <property type="term" value="F:oxidized purine DNA binding"/>
    <property type="evidence" value="ECO:0007669"/>
    <property type="project" value="TreeGrafter"/>
</dbReference>
<keyword evidence="11" id="KW-0411">Iron-sulfur</keyword>
<evidence type="ECO:0000256" key="7">
    <source>
        <dbReference type="ARBA" id="ARBA00022723"/>
    </source>
</evidence>
<accession>F0T1M7</accession>
<dbReference type="Pfam" id="PF00730">
    <property type="entry name" value="HhH-GPD"/>
    <property type="match status" value="1"/>
</dbReference>
<comment type="similarity">
    <text evidence="3 14">Belongs to the Nth/MutY family.</text>
</comment>
<dbReference type="Gene3D" id="1.10.1670.10">
    <property type="entry name" value="Helix-hairpin-Helix base-excision DNA repair enzymes (C-terminal)"/>
    <property type="match status" value="1"/>
</dbReference>
<dbReference type="InterPro" id="IPR005760">
    <property type="entry name" value="A/G_AdeGlyc_MutY"/>
</dbReference>
<dbReference type="Gene3D" id="3.90.79.10">
    <property type="entry name" value="Nucleoside Triphosphate Pyrophosphohydrolase"/>
    <property type="match status" value="1"/>
</dbReference>